<dbReference type="RefSeq" id="WP_052132073.1">
    <property type="nucleotide sequence ID" value="NZ_JRAA01000001.1"/>
</dbReference>
<feature type="domain" description="Adenylate kinase active site lid" evidence="9">
    <location>
        <begin position="128"/>
        <end position="159"/>
    </location>
</feature>
<evidence type="ECO:0000256" key="2">
    <source>
        <dbReference type="ARBA" id="ARBA00022727"/>
    </source>
</evidence>
<dbReference type="eggNOG" id="COG0563">
    <property type="taxonomic scope" value="Bacteria"/>
</dbReference>
<feature type="binding site" evidence="5">
    <location>
        <position position="128"/>
    </location>
    <ligand>
        <name>Zn(2+)</name>
        <dbReference type="ChEBI" id="CHEBI:29105"/>
        <note>structural</note>
    </ligand>
</feature>
<keyword evidence="4 5" id="KW-0418">Kinase</keyword>
<reference evidence="10 11" key="1">
    <citation type="journal article" date="2014" name="BMC Genomics">
        <title>The genome of the intracellular bacterium of the coastal bivalve, Solemya velum: a blueprint for thriving in and out of symbiosis.</title>
        <authorList>
            <person name="Dmytrenko O."/>
            <person name="Russell S.L."/>
            <person name="Loo W.T."/>
            <person name="Fontanez K.M."/>
            <person name="Liao L."/>
            <person name="Roeselers G."/>
            <person name="Sharma R."/>
            <person name="Stewart F.J."/>
            <person name="Newton I.L."/>
            <person name="Woyke T."/>
            <person name="Wu D."/>
            <person name="Lang J.M."/>
            <person name="Eisen J.A."/>
            <person name="Cavanaugh C.M."/>
        </authorList>
    </citation>
    <scope>NUCLEOTIDE SEQUENCE [LARGE SCALE GENOMIC DNA]</scope>
    <source>
        <strain evidence="10 11">WH</strain>
    </source>
</reference>
<feature type="region of interest" description="Disordered" evidence="8">
    <location>
        <begin position="221"/>
        <end position="385"/>
    </location>
</feature>
<evidence type="ECO:0000256" key="7">
    <source>
        <dbReference type="RuleBase" id="RU003331"/>
    </source>
</evidence>
<dbReference type="InterPro" id="IPR000850">
    <property type="entry name" value="Adenylat/UMP-CMP_kin"/>
</dbReference>
<feature type="region of interest" description="LID" evidence="5">
    <location>
        <begin position="124"/>
        <end position="161"/>
    </location>
</feature>
<dbReference type="InterPro" id="IPR036193">
    <property type="entry name" value="ADK_active_lid_dom_sf"/>
</dbReference>
<name>A0A0B0HDI1_SOVGS</name>
<keyword evidence="5 7" id="KW-0067">ATP-binding</keyword>
<dbReference type="InterPro" id="IPR007862">
    <property type="entry name" value="Adenylate_kinase_lid-dom"/>
</dbReference>
<accession>A0A0B0HDI1</accession>
<dbReference type="GO" id="GO:0004017">
    <property type="term" value="F:AMP kinase activity"/>
    <property type="evidence" value="ECO:0007669"/>
    <property type="project" value="UniProtKB-UniRule"/>
</dbReference>
<dbReference type="PANTHER" id="PTHR23359">
    <property type="entry name" value="NUCLEOTIDE KINASE"/>
    <property type="match status" value="1"/>
</dbReference>
<dbReference type="GO" id="GO:0044209">
    <property type="term" value="P:AMP salvage"/>
    <property type="evidence" value="ECO:0007669"/>
    <property type="project" value="UniProtKB-UniRule"/>
</dbReference>
<dbReference type="CDD" id="cd01428">
    <property type="entry name" value="ADK"/>
    <property type="match status" value="1"/>
</dbReference>
<comment type="catalytic activity">
    <reaction evidence="5 7">
        <text>AMP + ATP = 2 ADP</text>
        <dbReference type="Rhea" id="RHEA:12973"/>
        <dbReference type="ChEBI" id="CHEBI:30616"/>
        <dbReference type="ChEBI" id="CHEBI:456215"/>
        <dbReference type="ChEBI" id="CHEBI:456216"/>
        <dbReference type="EC" id="2.7.4.3"/>
    </reaction>
</comment>
<evidence type="ECO:0000256" key="8">
    <source>
        <dbReference type="SAM" id="MobiDB-lite"/>
    </source>
</evidence>
<dbReference type="OrthoDB" id="9805030at2"/>
<gene>
    <name evidence="5" type="primary">adk</name>
    <name evidence="10" type="ORF">JV46_23720</name>
</gene>
<evidence type="ECO:0000256" key="1">
    <source>
        <dbReference type="ARBA" id="ARBA00022679"/>
    </source>
</evidence>
<dbReference type="HAMAP" id="MF_00235">
    <property type="entry name" value="Adenylate_kinase_Adk"/>
    <property type="match status" value="1"/>
</dbReference>
<dbReference type="GO" id="GO:0005524">
    <property type="term" value="F:ATP binding"/>
    <property type="evidence" value="ECO:0007669"/>
    <property type="project" value="UniProtKB-UniRule"/>
</dbReference>
<keyword evidence="1 5" id="KW-0808">Transferase</keyword>
<evidence type="ECO:0000313" key="11">
    <source>
        <dbReference type="Proteomes" id="UP000030856"/>
    </source>
</evidence>
<comment type="caution">
    <text evidence="10">The sequence shown here is derived from an EMBL/GenBank/DDBJ whole genome shotgun (WGS) entry which is preliminary data.</text>
</comment>
<keyword evidence="5" id="KW-0862">Zinc</keyword>
<dbReference type="Pfam" id="PF05191">
    <property type="entry name" value="ADK_lid"/>
    <property type="match status" value="1"/>
</dbReference>
<evidence type="ECO:0000313" key="10">
    <source>
        <dbReference type="EMBL" id="KHF26662.1"/>
    </source>
</evidence>
<dbReference type="GO" id="GO:0008270">
    <property type="term" value="F:zinc ion binding"/>
    <property type="evidence" value="ECO:0007669"/>
    <property type="project" value="UniProtKB-UniRule"/>
</dbReference>
<feature type="compositionally biased region" description="Basic residues" evidence="8">
    <location>
        <begin position="231"/>
        <end position="242"/>
    </location>
</feature>
<comment type="caution">
    <text evidence="5">Lacks conserved residue(s) required for the propagation of feature annotation.</text>
</comment>
<keyword evidence="5" id="KW-0479">Metal-binding</keyword>
<dbReference type="SUPFAM" id="SSF57774">
    <property type="entry name" value="Microbial and mitochondrial ADK, insert 'zinc finger' domain"/>
    <property type="match status" value="1"/>
</dbReference>
<proteinExistence type="inferred from homology"/>
<dbReference type="Proteomes" id="UP000030856">
    <property type="component" value="Unassembled WGS sequence"/>
</dbReference>
<evidence type="ECO:0000259" key="9">
    <source>
        <dbReference type="Pfam" id="PF05191"/>
    </source>
</evidence>
<dbReference type="InterPro" id="IPR027417">
    <property type="entry name" value="P-loop_NTPase"/>
</dbReference>
<feature type="binding site" evidence="5">
    <location>
        <position position="158"/>
    </location>
    <ligand>
        <name>AMP</name>
        <dbReference type="ChEBI" id="CHEBI:456215"/>
    </ligand>
</feature>
<dbReference type="EC" id="2.7.4.3" evidence="5 7"/>
<keyword evidence="2 5" id="KW-0545">Nucleotide biosynthesis</keyword>
<feature type="binding site" evidence="5">
    <location>
        <position position="90"/>
    </location>
    <ligand>
        <name>AMP</name>
        <dbReference type="ChEBI" id="CHEBI:456215"/>
    </ligand>
</feature>
<organism evidence="10 11">
    <name type="scientific">Solemya velum gill symbiont</name>
    <dbReference type="NCBI Taxonomy" id="2340"/>
    <lineage>
        <taxon>Bacteria</taxon>
        <taxon>Pseudomonadati</taxon>
        <taxon>Pseudomonadota</taxon>
        <taxon>Gammaproteobacteria</taxon>
        <taxon>sulfur-oxidizing symbionts</taxon>
    </lineage>
</organism>
<dbReference type="GeneID" id="86990687"/>
<keyword evidence="11" id="KW-1185">Reference proteome</keyword>
<feature type="binding site" evidence="5">
    <location>
        <position position="151"/>
    </location>
    <ligand>
        <name>Zn(2+)</name>
        <dbReference type="ChEBI" id="CHEBI:29105"/>
        <note>structural</note>
    </ligand>
</feature>
<feature type="binding site" evidence="5">
    <location>
        <position position="169"/>
    </location>
    <ligand>
        <name>AMP</name>
        <dbReference type="ChEBI" id="CHEBI:456215"/>
    </ligand>
</feature>
<dbReference type="Pfam" id="PF00406">
    <property type="entry name" value="ADK"/>
    <property type="match status" value="1"/>
</dbReference>
<evidence type="ECO:0000256" key="3">
    <source>
        <dbReference type="ARBA" id="ARBA00022741"/>
    </source>
</evidence>
<feature type="binding site" evidence="5">
    <location>
        <position position="131"/>
    </location>
    <ligand>
        <name>Zn(2+)</name>
        <dbReference type="ChEBI" id="CHEBI:29105"/>
        <note>structural</note>
    </ligand>
</feature>
<dbReference type="SUPFAM" id="SSF52540">
    <property type="entry name" value="P-loop containing nucleoside triphosphate hydrolases"/>
    <property type="match status" value="1"/>
</dbReference>
<sequence>MRMILMGPPGAGKASLAMKIAKALKIPRIHLQDRLTSMAGEETELGRLVGELITACAPIPDEVISTALHEEIETSREGFILDDFPRDPAQAAQLNNFLKGVGAPLELIIEVHADNDDLMERLVGKQACDSCGTKYNLYSSPPMVEGVCDMCGGRIARRPPDYEETVANRLRNCEVSIAEMLNYFKSQKIAHQLFGLADREDAYARAMDIIKSVERIPLQEIEPDESEKKETKKKRGKAKAGKKAAVTSTADQEESKAGKKQGTKKKAAKKAPAKKAAKKTAKKAPVKKVAKKTAKKAPVKKAAKKKTAKKAPVKKAARKTVKKAPVKKVAKKKAVKKKAPVKKVAKKAANKVAKKKVVKKAPAKKASKKVAKKKVAKKKAQKKRR</sequence>
<dbReference type="GO" id="GO:0005737">
    <property type="term" value="C:cytoplasm"/>
    <property type="evidence" value="ECO:0007669"/>
    <property type="project" value="UniProtKB-SubCell"/>
</dbReference>
<dbReference type="STRING" id="2340.JV46_23720"/>
<dbReference type="EMBL" id="JRAA01000001">
    <property type="protein sequence ID" value="KHF26662.1"/>
    <property type="molecule type" value="Genomic_DNA"/>
</dbReference>
<comment type="subcellular location">
    <subcellularLocation>
        <location evidence="5 7">Cytoplasm</location>
    </subcellularLocation>
</comment>
<feature type="compositionally biased region" description="Basic residues" evidence="8">
    <location>
        <begin position="258"/>
        <end position="385"/>
    </location>
</feature>
<evidence type="ECO:0000256" key="4">
    <source>
        <dbReference type="ARBA" id="ARBA00022777"/>
    </source>
</evidence>
<dbReference type="PATRIC" id="fig|2340.3.peg.1176"/>
<keyword evidence="5" id="KW-0963">Cytoplasm</keyword>
<comment type="subunit">
    <text evidence="5 7">Monomer.</text>
</comment>
<comment type="domain">
    <text evidence="5">Consists of three domains, a large central CORE domain and two small peripheral domains, NMPbind and LID, which undergo movements during catalysis. The LID domain closes over the site of phosphoryl transfer upon ATP binding. Assembling and dissambling the active center during each catalytic cycle provides an effective means to prevent ATP hydrolysis. Some bacteria have evolved a zinc-coordinating structure that stabilizes the LID domain.</text>
</comment>
<evidence type="ECO:0000256" key="6">
    <source>
        <dbReference type="RuleBase" id="RU003330"/>
    </source>
</evidence>
<comment type="pathway">
    <text evidence="5">Purine metabolism; AMP biosynthesis via salvage pathway; AMP from ADP: step 1/1.</text>
</comment>
<evidence type="ECO:0000256" key="5">
    <source>
        <dbReference type="HAMAP-Rule" id="MF_00235"/>
    </source>
</evidence>
<keyword evidence="3 5" id="KW-0547">Nucleotide-binding</keyword>
<protein>
    <recommendedName>
        <fullName evidence="5 7">Adenylate kinase</fullName>
        <shortName evidence="5">AK</shortName>
        <ecNumber evidence="5 7">2.7.4.3</ecNumber>
    </recommendedName>
    <alternativeName>
        <fullName evidence="5">ATP-AMP transphosphorylase</fullName>
    </alternativeName>
    <alternativeName>
        <fullName evidence="5">ATP:AMP phosphotransferase</fullName>
    </alternativeName>
    <alternativeName>
        <fullName evidence="5">Adenylate monophosphate kinase</fullName>
    </alternativeName>
</protein>
<dbReference type="UniPathway" id="UPA00588">
    <property type="reaction ID" value="UER00649"/>
</dbReference>
<dbReference type="PRINTS" id="PR00094">
    <property type="entry name" value="ADENYLTKNASE"/>
</dbReference>
<feature type="binding site" evidence="5">
    <location>
        <position position="197"/>
    </location>
    <ligand>
        <name>ATP</name>
        <dbReference type="ChEBI" id="CHEBI:30616"/>
    </ligand>
</feature>
<feature type="binding site" evidence="5">
    <location>
        <position position="148"/>
    </location>
    <ligand>
        <name>Zn(2+)</name>
        <dbReference type="ChEBI" id="CHEBI:29105"/>
        <note>structural</note>
    </ligand>
</feature>
<comment type="similarity">
    <text evidence="5 6">Belongs to the adenylate kinase family.</text>
</comment>
<dbReference type="Gene3D" id="3.40.50.300">
    <property type="entry name" value="P-loop containing nucleotide triphosphate hydrolases"/>
    <property type="match status" value="1"/>
</dbReference>
<comment type="function">
    <text evidence="5">Catalyzes the reversible transfer of the terminal phosphate group between ATP and AMP. Plays an important role in cellular energy homeostasis and in adenine nucleotide metabolism.</text>
</comment>
<dbReference type="AlphaFoldDB" id="A0A0B0HDI1"/>